<dbReference type="PANTHER" id="PTHR47370:SF4">
    <property type="entry name" value="N-ACETYLTRANSFERASE HLS1-LIKE-RELATED"/>
    <property type="match status" value="1"/>
</dbReference>
<comment type="caution">
    <text evidence="1">The sequence shown here is derived from an EMBL/GenBank/DDBJ whole genome shotgun (WGS) entry which is preliminary data.</text>
</comment>
<name>A0A8K0HU12_COCNU</name>
<dbReference type="OrthoDB" id="1735852at2759"/>
<protein>
    <submittedName>
        <fullName evidence="1">Putative N-acetyltransferase HLS1-like</fullName>
    </submittedName>
</protein>
<reference evidence="1" key="2">
    <citation type="submission" date="2019-07" db="EMBL/GenBank/DDBJ databases">
        <authorList>
            <person name="Yang Y."/>
            <person name="Bocs S."/>
            <person name="Baudouin L."/>
        </authorList>
    </citation>
    <scope>NUCLEOTIDE SEQUENCE</scope>
    <source>
        <tissue evidence="1">Spear leaf of Hainan Tall coconut</tissue>
    </source>
</reference>
<dbReference type="AlphaFoldDB" id="A0A8K0HU12"/>
<dbReference type="Proteomes" id="UP000797356">
    <property type="component" value="Chromosome 1"/>
</dbReference>
<organism evidence="1 2">
    <name type="scientific">Cocos nucifera</name>
    <name type="common">Coconut palm</name>
    <dbReference type="NCBI Taxonomy" id="13894"/>
    <lineage>
        <taxon>Eukaryota</taxon>
        <taxon>Viridiplantae</taxon>
        <taxon>Streptophyta</taxon>
        <taxon>Embryophyta</taxon>
        <taxon>Tracheophyta</taxon>
        <taxon>Spermatophyta</taxon>
        <taxon>Magnoliopsida</taxon>
        <taxon>Liliopsida</taxon>
        <taxon>Arecaceae</taxon>
        <taxon>Arecoideae</taxon>
        <taxon>Cocoseae</taxon>
        <taxon>Attaleinae</taxon>
        <taxon>Cocos</taxon>
    </lineage>
</organism>
<reference evidence="1" key="1">
    <citation type="journal article" date="2017" name="Gigascience">
        <title>The genome draft of coconut (Cocos nucifera).</title>
        <authorList>
            <person name="Xiao Y."/>
            <person name="Xu P."/>
            <person name="Fan H."/>
            <person name="Baudouin L."/>
            <person name="Xia W."/>
            <person name="Bocs S."/>
            <person name="Xu J."/>
            <person name="Li Q."/>
            <person name="Guo A."/>
            <person name="Zhou L."/>
            <person name="Li J."/>
            <person name="Wu Y."/>
            <person name="Ma Z."/>
            <person name="Armero A."/>
            <person name="Issali A.E."/>
            <person name="Liu N."/>
            <person name="Peng M."/>
            <person name="Yang Y."/>
        </authorList>
    </citation>
    <scope>NUCLEOTIDE SEQUENCE</scope>
    <source>
        <tissue evidence="1">Spear leaf of Hainan Tall coconut</tissue>
    </source>
</reference>
<evidence type="ECO:0000313" key="1">
    <source>
        <dbReference type="EMBL" id="KAG1326180.1"/>
    </source>
</evidence>
<sequence length="160" mass="18337">MDLNHGRTHKKVVIREFIWERDWEVVQKLERNCEIASRRGFSILTNTLGDPLCRIRLYPLHVMLVAELVGDGEVVGVVRGLMKCVGTGLEAGKVWMSYILGLRVSPKHRPFGFLFLYGLHGEGERMGVLMKFLWCFAFSLAKDVKDCKAIVTEILWVEML</sequence>
<accession>A0A8K0HU12</accession>
<keyword evidence="2" id="KW-1185">Reference proteome</keyword>
<dbReference type="PANTHER" id="PTHR47370">
    <property type="entry name" value="ACYL-COA N-ACYLTRANSFERASES (NAT) SUPERFAMILY PROTEIN"/>
    <property type="match status" value="1"/>
</dbReference>
<evidence type="ECO:0000313" key="2">
    <source>
        <dbReference type="Proteomes" id="UP000797356"/>
    </source>
</evidence>
<gene>
    <name evidence="1" type="ORF">COCNU_01G001140</name>
</gene>
<proteinExistence type="predicted"/>
<dbReference type="InterPro" id="IPR052810">
    <property type="entry name" value="Plant_NAT"/>
</dbReference>
<dbReference type="EMBL" id="CM017872">
    <property type="protein sequence ID" value="KAG1326180.1"/>
    <property type="molecule type" value="Genomic_DNA"/>
</dbReference>